<dbReference type="InterPro" id="IPR017853">
    <property type="entry name" value="GH"/>
</dbReference>
<dbReference type="GO" id="GO:0009506">
    <property type="term" value="C:plasmodesma"/>
    <property type="evidence" value="ECO:0007669"/>
    <property type="project" value="UniProtKB-ARBA"/>
</dbReference>
<gene>
    <name evidence="13" type="ORF">EJB05_14588</name>
</gene>
<dbReference type="GO" id="GO:0005975">
    <property type="term" value="P:carbohydrate metabolic process"/>
    <property type="evidence" value="ECO:0007669"/>
    <property type="project" value="InterPro"/>
</dbReference>
<keyword evidence="4" id="KW-0336">GPI-anchor</keyword>
<keyword evidence="8" id="KW-1015">Disulfide bond</keyword>
<keyword evidence="6" id="KW-0378">Hydrolase</keyword>
<dbReference type="OrthoDB" id="941679at2759"/>
<evidence type="ECO:0000313" key="13">
    <source>
        <dbReference type="EMBL" id="TVU41094.1"/>
    </source>
</evidence>
<keyword evidence="3" id="KW-1003">Cell membrane</keyword>
<evidence type="ECO:0000256" key="4">
    <source>
        <dbReference type="ARBA" id="ARBA00022622"/>
    </source>
</evidence>
<feature type="non-terminal residue" evidence="13">
    <location>
        <position position="1"/>
    </location>
</feature>
<evidence type="ECO:0000256" key="8">
    <source>
        <dbReference type="ARBA" id="ARBA00023157"/>
    </source>
</evidence>
<comment type="subcellular location">
    <subcellularLocation>
        <location evidence="1">Cell membrane</location>
        <topology evidence="1">Lipid-anchor</topology>
        <topology evidence="1">GPI-anchor</topology>
    </subcellularLocation>
</comment>
<proteinExistence type="inferred from homology"/>
<evidence type="ECO:0000256" key="7">
    <source>
        <dbReference type="ARBA" id="ARBA00023136"/>
    </source>
</evidence>
<evidence type="ECO:0000256" key="2">
    <source>
        <dbReference type="ARBA" id="ARBA00008773"/>
    </source>
</evidence>
<evidence type="ECO:0000256" key="3">
    <source>
        <dbReference type="ARBA" id="ARBA00022475"/>
    </source>
</evidence>
<evidence type="ECO:0000256" key="5">
    <source>
        <dbReference type="ARBA" id="ARBA00022729"/>
    </source>
</evidence>
<dbReference type="FunFam" id="1.20.58.1040:FF:000001">
    <property type="entry name" value="Glucan endo-1,3-beta-glucosidase 4"/>
    <property type="match status" value="1"/>
</dbReference>
<dbReference type="Gramene" id="TVU41094">
    <property type="protein sequence ID" value="TVU41094"/>
    <property type="gene ID" value="EJB05_14588"/>
</dbReference>
<dbReference type="GO" id="GO:0005886">
    <property type="term" value="C:plasma membrane"/>
    <property type="evidence" value="ECO:0007669"/>
    <property type="project" value="UniProtKB-SubCell"/>
</dbReference>
<dbReference type="AlphaFoldDB" id="A0A5J9W0M8"/>
<evidence type="ECO:0000256" key="1">
    <source>
        <dbReference type="ARBA" id="ARBA00004609"/>
    </source>
</evidence>
<dbReference type="GO" id="GO:0004553">
    <property type="term" value="F:hydrolase activity, hydrolyzing O-glycosyl compounds"/>
    <property type="evidence" value="ECO:0007669"/>
    <property type="project" value="InterPro"/>
</dbReference>
<dbReference type="Gene3D" id="3.20.20.80">
    <property type="entry name" value="Glycosidases"/>
    <property type="match status" value="1"/>
</dbReference>
<evidence type="ECO:0000259" key="12">
    <source>
        <dbReference type="SMART" id="SM00768"/>
    </source>
</evidence>
<dbReference type="Proteomes" id="UP000324897">
    <property type="component" value="Chromosome 4"/>
</dbReference>
<evidence type="ECO:0000256" key="11">
    <source>
        <dbReference type="RuleBase" id="RU004335"/>
    </source>
</evidence>
<name>A0A5J9W0M8_9POAL</name>
<dbReference type="SMART" id="SM00768">
    <property type="entry name" value="X8"/>
    <property type="match status" value="1"/>
</dbReference>
<dbReference type="InterPro" id="IPR044965">
    <property type="entry name" value="Glyco_hydro_17_plant"/>
</dbReference>
<dbReference type="Pfam" id="PF07983">
    <property type="entry name" value="X8"/>
    <property type="match status" value="1"/>
</dbReference>
<sequence>MPPCPPRYNLGPRSAHGRPGPLATLGKKIIMALPRFPVVLLALLPLLLFFCTGDASEVGVCYGRVANDLPDPASVAQLLKQNGITMVRMFDADPAVLASLANTGIKVMVALPNEGDNLTSAAASPAFALDWVRRNVAAYLPATRIHAVAVGNEVFYARPDLLPRLVPAMANVHAALDALGLAGDVVKVTSPLAFDVLADPTFPPSAARFRDDLAEQVMRPMLEFLRRTGSFLAVNAYPFWAYATQPGDVSRDFALGNDVPNPVVVDGRTGFVYRSLLDAQRDAMHAAMDALGFGAGSVGLHVTETGYPSAGRSYSVAGVPTEAKDGSPVFSVANARAYNTNLIRRVRAGDTGTPLRPDADMDVYIFALFNENLKGAGPDDIEQNFGLFYPNMTKVYDFDFNFHGGAGGGGSDQASWCVANAAAGDARLQAALDYACAKGADCSGIRSGAACFEPDTVPAHASHAFNSYYQRNRRANGACDFAGAAYVVYQQPSE</sequence>
<evidence type="ECO:0000256" key="10">
    <source>
        <dbReference type="ARBA" id="ARBA00023295"/>
    </source>
</evidence>
<keyword evidence="5" id="KW-0732">Signal</keyword>
<reference evidence="13 14" key="1">
    <citation type="journal article" date="2019" name="Sci. Rep.">
        <title>A high-quality genome of Eragrostis curvula grass provides insights into Poaceae evolution and supports new strategies to enhance forage quality.</title>
        <authorList>
            <person name="Carballo J."/>
            <person name="Santos B.A.C.M."/>
            <person name="Zappacosta D."/>
            <person name="Garbus I."/>
            <person name="Selva J.P."/>
            <person name="Gallo C.A."/>
            <person name="Diaz A."/>
            <person name="Albertini E."/>
            <person name="Caccamo M."/>
            <person name="Echenique V."/>
        </authorList>
    </citation>
    <scope>NUCLEOTIDE SEQUENCE [LARGE SCALE GENOMIC DNA]</scope>
    <source>
        <strain evidence="14">cv. Victoria</strain>
        <tissue evidence="13">Leaf</tissue>
    </source>
</reference>
<comment type="similarity">
    <text evidence="2 11">Belongs to the glycosyl hydrolase 17 family.</text>
</comment>
<dbReference type="InterPro" id="IPR000490">
    <property type="entry name" value="Glyco_hydro_17"/>
</dbReference>
<feature type="domain" description="X8" evidence="12">
    <location>
        <begin position="415"/>
        <end position="493"/>
    </location>
</feature>
<dbReference type="Pfam" id="PF00332">
    <property type="entry name" value="Glyco_hydro_17"/>
    <property type="match status" value="1"/>
</dbReference>
<dbReference type="SUPFAM" id="SSF51445">
    <property type="entry name" value="(Trans)glycosidases"/>
    <property type="match status" value="1"/>
</dbReference>
<organism evidence="13 14">
    <name type="scientific">Eragrostis curvula</name>
    <name type="common">weeping love grass</name>
    <dbReference type="NCBI Taxonomy" id="38414"/>
    <lineage>
        <taxon>Eukaryota</taxon>
        <taxon>Viridiplantae</taxon>
        <taxon>Streptophyta</taxon>
        <taxon>Embryophyta</taxon>
        <taxon>Tracheophyta</taxon>
        <taxon>Spermatophyta</taxon>
        <taxon>Magnoliopsida</taxon>
        <taxon>Liliopsida</taxon>
        <taxon>Poales</taxon>
        <taxon>Poaceae</taxon>
        <taxon>PACMAD clade</taxon>
        <taxon>Chloridoideae</taxon>
        <taxon>Eragrostideae</taxon>
        <taxon>Eragrostidinae</taxon>
        <taxon>Eragrostis</taxon>
    </lineage>
</organism>
<keyword evidence="10" id="KW-0326">Glycosidase</keyword>
<keyword evidence="14" id="KW-1185">Reference proteome</keyword>
<evidence type="ECO:0000256" key="6">
    <source>
        <dbReference type="ARBA" id="ARBA00022801"/>
    </source>
</evidence>
<keyword evidence="9" id="KW-0325">Glycoprotein</keyword>
<dbReference type="EMBL" id="RWGY01000007">
    <property type="protein sequence ID" value="TVU41094.1"/>
    <property type="molecule type" value="Genomic_DNA"/>
</dbReference>
<keyword evidence="4" id="KW-0449">Lipoprotein</keyword>
<evidence type="ECO:0000256" key="9">
    <source>
        <dbReference type="ARBA" id="ARBA00023180"/>
    </source>
</evidence>
<protein>
    <recommendedName>
        <fullName evidence="12">X8 domain-containing protein</fullName>
    </recommendedName>
</protein>
<evidence type="ECO:0000313" key="14">
    <source>
        <dbReference type="Proteomes" id="UP000324897"/>
    </source>
</evidence>
<accession>A0A5J9W0M8</accession>
<dbReference type="PANTHER" id="PTHR32227">
    <property type="entry name" value="GLUCAN ENDO-1,3-BETA-GLUCOSIDASE BG1-RELATED-RELATED"/>
    <property type="match status" value="1"/>
</dbReference>
<dbReference type="GO" id="GO:0098552">
    <property type="term" value="C:side of membrane"/>
    <property type="evidence" value="ECO:0007669"/>
    <property type="project" value="UniProtKB-KW"/>
</dbReference>
<dbReference type="InterPro" id="IPR012946">
    <property type="entry name" value="X8"/>
</dbReference>
<keyword evidence="7" id="KW-0472">Membrane</keyword>
<comment type="caution">
    <text evidence="13">The sequence shown here is derived from an EMBL/GenBank/DDBJ whole genome shotgun (WGS) entry which is preliminary data.</text>
</comment>
<dbReference type="Gene3D" id="1.20.58.1040">
    <property type="match status" value="1"/>
</dbReference>